<dbReference type="GO" id="GO:0004852">
    <property type="term" value="F:uroporphyrinogen-III synthase activity"/>
    <property type="evidence" value="ECO:0007669"/>
    <property type="project" value="InterPro"/>
</dbReference>
<protein>
    <submittedName>
        <fullName evidence="2">Uroporphyrinogen-III synthase</fullName>
    </submittedName>
</protein>
<evidence type="ECO:0000259" key="1">
    <source>
        <dbReference type="Pfam" id="PF02602"/>
    </source>
</evidence>
<dbReference type="InterPro" id="IPR039793">
    <property type="entry name" value="UROS/Hem4"/>
</dbReference>
<organism evidence="2 3">
    <name type="scientific">Deinococcus wulumuqiensis</name>
    <dbReference type="NCBI Taxonomy" id="980427"/>
    <lineage>
        <taxon>Bacteria</taxon>
        <taxon>Thermotogati</taxon>
        <taxon>Deinococcota</taxon>
        <taxon>Deinococci</taxon>
        <taxon>Deinococcales</taxon>
        <taxon>Deinococcaceae</taxon>
        <taxon>Deinococcus</taxon>
    </lineage>
</organism>
<dbReference type="Gene3D" id="3.40.50.10090">
    <property type="match status" value="2"/>
</dbReference>
<dbReference type="Pfam" id="PF02602">
    <property type="entry name" value="HEM4"/>
    <property type="match status" value="1"/>
</dbReference>
<feature type="domain" description="Tetrapyrrole biosynthesis uroporphyrinogen III synthase" evidence="1">
    <location>
        <begin position="18"/>
        <end position="256"/>
    </location>
</feature>
<dbReference type="CDD" id="cd06578">
    <property type="entry name" value="HemD"/>
    <property type="match status" value="1"/>
</dbReference>
<dbReference type="Proteomes" id="UP000253744">
    <property type="component" value="Plasmid pDrdI"/>
</dbReference>
<evidence type="ECO:0000313" key="2">
    <source>
        <dbReference type="EMBL" id="AXH01034.1"/>
    </source>
</evidence>
<name>A0A345IMW1_9DEIO</name>
<dbReference type="PANTHER" id="PTHR40082:SF1">
    <property type="entry name" value="BLR5956 PROTEIN"/>
    <property type="match status" value="1"/>
</dbReference>
<dbReference type="KEGG" id="dwu:DVJ83_18260"/>
<dbReference type="AlphaFoldDB" id="A0A345IMW1"/>
<dbReference type="SUPFAM" id="SSF69618">
    <property type="entry name" value="HemD-like"/>
    <property type="match status" value="1"/>
</dbReference>
<proteinExistence type="predicted"/>
<keyword evidence="2" id="KW-0614">Plasmid</keyword>
<accession>A0A345IMW1</accession>
<dbReference type="InterPro" id="IPR036108">
    <property type="entry name" value="4pyrrol_syn_uPrphyn_synt_sf"/>
</dbReference>
<dbReference type="PANTHER" id="PTHR40082">
    <property type="entry name" value="BLR5956 PROTEIN"/>
    <property type="match status" value="1"/>
</dbReference>
<reference evidence="2 3" key="1">
    <citation type="submission" date="2018-07" db="EMBL/GenBank/DDBJ databases">
        <title>Complete Genome and Methylome Analysis of Deinococcus wulumuqiensis NEB 479.</title>
        <authorList>
            <person name="Fomenkov A."/>
            <person name="Luyten Y."/>
            <person name="Vincze T."/>
            <person name="Anton B.P."/>
            <person name="Clark T."/>
            <person name="Roberts R.J."/>
            <person name="Morgan R.D."/>
        </authorList>
    </citation>
    <scope>NUCLEOTIDE SEQUENCE [LARGE SCALE GENOMIC DNA]</scope>
    <source>
        <strain evidence="2 3">NEB 479</strain>
        <plasmid evidence="3">Plasmid pdrdi</plasmid>
    </source>
</reference>
<geneLocation type="plasmid" evidence="3">
    <name>pdrdi</name>
</geneLocation>
<dbReference type="GO" id="GO:0006780">
    <property type="term" value="P:uroporphyrinogen III biosynthetic process"/>
    <property type="evidence" value="ECO:0007669"/>
    <property type="project" value="InterPro"/>
</dbReference>
<sequence>MDWFGGLRVLSLESRRADEMKTLIEKYGGVPTIAPSMREQKLDLDAPLAAFERSLLADDVHALACMTGVGTRIFLRELTARDPGLLERLQDVVLFARGTKPLQALKEFGLKGVNVDKPHTWREISESLMGQLQPGQHAILLEYGESPPAALRRELHSAGLRLTNIPVYRTTFPLDTGPLERAVWSCIRGEKDVLLLASGTQALHFLKYAEQIGVLEEARAALNQMVIVSIGPACSEVASDLGLRISLEANPHKMGILVRTAAEHATALVGKVAG</sequence>
<evidence type="ECO:0000313" key="3">
    <source>
        <dbReference type="Proteomes" id="UP000253744"/>
    </source>
</evidence>
<gene>
    <name evidence="2" type="ORF">DVJ83_18260</name>
</gene>
<dbReference type="EMBL" id="CP031163">
    <property type="protein sequence ID" value="AXH01034.1"/>
    <property type="molecule type" value="Genomic_DNA"/>
</dbReference>
<dbReference type="InterPro" id="IPR003754">
    <property type="entry name" value="4pyrrol_synth_uPrphyn_synth"/>
</dbReference>